<dbReference type="OrthoDB" id="8617719at2"/>
<name>A0A191Z0R0_9PSED</name>
<dbReference type="KEGG" id="psil:PMA3_26785"/>
<dbReference type="Proteomes" id="UP000078354">
    <property type="component" value="Chromosome"/>
</dbReference>
<evidence type="ECO:0000313" key="2">
    <source>
        <dbReference type="Proteomes" id="UP000078354"/>
    </source>
</evidence>
<protein>
    <recommendedName>
        <fullName evidence="3">TIGR02646 family protein</fullName>
    </recommendedName>
</protein>
<accession>A0A191Z0R0</accession>
<proteinExistence type="predicted"/>
<dbReference type="STRING" id="1853130.PMA3_26785"/>
<evidence type="ECO:0000313" key="1">
    <source>
        <dbReference type="EMBL" id="ANJ58568.1"/>
    </source>
</evidence>
<evidence type="ECO:0008006" key="3">
    <source>
        <dbReference type="Google" id="ProtNLM"/>
    </source>
</evidence>
<reference evidence="1 2" key="1">
    <citation type="journal article" date="2018" name="Syst. Appl. Microbiol.">
        <title>Pseudomonas silesiensis sp. nov. strain A3T isolated from a biological pesticide sewage treatment plant and analysis of the complete genome sequence.</title>
        <authorList>
            <person name="Kaminski M.A."/>
            <person name="Furmanczyk E.M."/>
            <person name="Sobczak A."/>
            <person name="Dziembowski A."/>
            <person name="Lipinski L."/>
        </authorList>
    </citation>
    <scope>NUCLEOTIDE SEQUENCE [LARGE SCALE GENOMIC DNA]</scope>
    <source>
        <strain evidence="1 2">A3</strain>
    </source>
</reference>
<gene>
    <name evidence="1" type="ORF">PMA3_26785</name>
</gene>
<organism evidence="1 2">
    <name type="scientific">Pseudomonas silesiensis</name>
    <dbReference type="NCBI Taxonomy" id="1853130"/>
    <lineage>
        <taxon>Bacteria</taxon>
        <taxon>Pseudomonadati</taxon>
        <taxon>Pseudomonadota</taxon>
        <taxon>Gammaproteobacteria</taxon>
        <taxon>Pseudomonadales</taxon>
        <taxon>Pseudomonadaceae</taxon>
        <taxon>Pseudomonas</taxon>
    </lineage>
</organism>
<dbReference type="RefSeq" id="WP_064679998.1">
    <property type="nucleotide sequence ID" value="NZ_CP014870.1"/>
</dbReference>
<keyword evidence="2" id="KW-1185">Reference proteome</keyword>
<sequence length="190" mass="20874">MLSQLVKEQAGLCAYTLKQIVHRDGKWQAHIEHILPRSQHDADSSVSWTNLLACVPQPGGACEYGAVRKSAYDPAQNPFVSPTMRGLAVHFRFRENGEIEGLTPEAVDTSAPGVLNLNHIALVNDRGAKILSALGRRPSAAAARRRAEELRKPDRSGNMEPYCEAVAQVLEVYAIRLERKAARIGGAKRR</sequence>
<dbReference type="AlphaFoldDB" id="A0A191Z0R0"/>
<dbReference type="EMBL" id="CP014870">
    <property type="protein sequence ID" value="ANJ58568.1"/>
    <property type="molecule type" value="Genomic_DNA"/>
</dbReference>